<evidence type="ECO:0000313" key="3">
    <source>
        <dbReference type="EMBL" id="NJC22682.1"/>
    </source>
</evidence>
<organism evidence="3 4">
    <name type="scientific">Arthrobacter pigmenti</name>
    <dbReference type="NCBI Taxonomy" id="271432"/>
    <lineage>
        <taxon>Bacteria</taxon>
        <taxon>Bacillati</taxon>
        <taxon>Actinomycetota</taxon>
        <taxon>Actinomycetes</taxon>
        <taxon>Micrococcales</taxon>
        <taxon>Micrococcaceae</taxon>
        <taxon>Arthrobacter</taxon>
    </lineage>
</organism>
<feature type="signal peptide" evidence="2">
    <location>
        <begin position="1"/>
        <end position="22"/>
    </location>
</feature>
<name>A0A846RQ22_9MICC</name>
<dbReference type="EMBL" id="JAATJL010000001">
    <property type="protein sequence ID" value="NJC22682.1"/>
    <property type="molecule type" value="Genomic_DNA"/>
</dbReference>
<dbReference type="Proteomes" id="UP000547458">
    <property type="component" value="Unassembled WGS sequence"/>
</dbReference>
<keyword evidence="1" id="KW-0472">Membrane</keyword>
<evidence type="ECO:0000256" key="2">
    <source>
        <dbReference type="SAM" id="SignalP"/>
    </source>
</evidence>
<keyword evidence="4" id="KW-1185">Reference proteome</keyword>
<dbReference type="RefSeq" id="WP_167993422.1">
    <property type="nucleotide sequence ID" value="NZ_JAATJL010000001.1"/>
</dbReference>
<accession>A0A846RQ22</accession>
<evidence type="ECO:0008006" key="5">
    <source>
        <dbReference type="Google" id="ProtNLM"/>
    </source>
</evidence>
<keyword evidence="1" id="KW-1133">Transmembrane helix</keyword>
<evidence type="ECO:0000256" key="1">
    <source>
        <dbReference type="SAM" id="Phobius"/>
    </source>
</evidence>
<sequence length="257" mass="25526">MKKKVALLAPAVALGLTTMAGAPAMADHAAGSYSTTLNQVNNSGASGTAWIDVNGTEATVTIETSGLAETFMDNPYPHVQHIHIGAQGTCPTMADDANGDGIVSTPEGQPSYGMIGTTLSLEGSTGPEAGTDVTVAPSGSSFTYERTFELNQETQDALANGTGVVVVHGLDPANQPAAATETMSSLPGAESLPLAATAPALCGPLDMQPAGGADTGVTAAEPAAEESNGMGVALLGGGLLAAAGGAYAVRRRMVADR</sequence>
<feature type="transmembrane region" description="Helical" evidence="1">
    <location>
        <begin position="230"/>
        <end position="249"/>
    </location>
</feature>
<evidence type="ECO:0000313" key="4">
    <source>
        <dbReference type="Proteomes" id="UP000547458"/>
    </source>
</evidence>
<proteinExistence type="predicted"/>
<comment type="caution">
    <text evidence="3">The sequence shown here is derived from an EMBL/GenBank/DDBJ whole genome shotgun (WGS) entry which is preliminary data.</text>
</comment>
<keyword evidence="2" id="KW-0732">Signal</keyword>
<feature type="chain" id="PRO_5039101243" description="CHRD domain-containing protein" evidence="2">
    <location>
        <begin position="23"/>
        <end position="257"/>
    </location>
</feature>
<gene>
    <name evidence="3" type="ORF">BJ994_001758</name>
</gene>
<dbReference type="AlphaFoldDB" id="A0A846RQ22"/>
<keyword evidence="1" id="KW-0812">Transmembrane</keyword>
<protein>
    <recommendedName>
        <fullName evidence="5">CHRD domain-containing protein</fullName>
    </recommendedName>
</protein>
<reference evidence="3 4" key="1">
    <citation type="submission" date="2020-03" db="EMBL/GenBank/DDBJ databases">
        <title>Sequencing the genomes of 1000 actinobacteria strains.</title>
        <authorList>
            <person name="Klenk H.-P."/>
        </authorList>
    </citation>
    <scope>NUCLEOTIDE SEQUENCE [LARGE SCALE GENOMIC DNA]</scope>
    <source>
        <strain evidence="3 4">DSM 16403</strain>
    </source>
</reference>